<accession>A0A2R6APW2</accession>
<organism evidence="2 3">
    <name type="scientific">Candidatus Marsarchaeota G2 archaeon OSP_D</name>
    <dbReference type="NCBI Taxonomy" id="1978157"/>
    <lineage>
        <taxon>Archaea</taxon>
        <taxon>Candidatus Marsarchaeota</taxon>
        <taxon>Candidatus Marsarchaeota group 2</taxon>
    </lineage>
</organism>
<evidence type="ECO:0000313" key="3">
    <source>
        <dbReference type="Proteomes" id="UP000240322"/>
    </source>
</evidence>
<comment type="caution">
    <text evidence="2">The sequence shown here is derived from an EMBL/GenBank/DDBJ whole genome shotgun (WGS) entry which is preliminary data.</text>
</comment>
<feature type="domain" description="Tc1-like transposase DDE" evidence="1">
    <location>
        <begin position="4"/>
        <end position="38"/>
    </location>
</feature>
<proteinExistence type="predicted"/>
<dbReference type="InterPro" id="IPR036397">
    <property type="entry name" value="RNaseH_sf"/>
</dbReference>
<dbReference type="Pfam" id="PF13358">
    <property type="entry name" value="DDE_3"/>
    <property type="match status" value="1"/>
</dbReference>
<dbReference type="Proteomes" id="UP000240322">
    <property type="component" value="Unassembled WGS sequence"/>
</dbReference>
<name>A0A2R6APW2_9ARCH</name>
<dbReference type="Gene3D" id="3.30.420.10">
    <property type="entry name" value="Ribonuclease H-like superfamily/Ribonuclease H"/>
    <property type="match status" value="1"/>
</dbReference>
<dbReference type="GO" id="GO:0003676">
    <property type="term" value="F:nucleic acid binding"/>
    <property type="evidence" value="ECO:0007669"/>
    <property type="project" value="InterPro"/>
</dbReference>
<dbReference type="AlphaFoldDB" id="A0A2R6APW2"/>
<gene>
    <name evidence="2" type="ORF">B9Q03_09345</name>
</gene>
<sequence>MAREAAQKLNVKLVYLPHYFPDLNPIEFGWKDMKKEMALILDLDLLVYASGPTELNFFRTRKMSYSAYRRKVFLCDIR</sequence>
<dbReference type="EMBL" id="NEXE01000122">
    <property type="protein sequence ID" value="PSN88392.1"/>
    <property type="molecule type" value="Genomic_DNA"/>
</dbReference>
<evidence type="ECO:0000313" key="2">
    <source>
        <dbReference type="EMBL" id="PSN88392.1"/>
    </source>
</evidence>
<evidence type="ECO:0000259" key="1">
    <source>
        <dbReference type="Pfam" id="PF13358"/>
    </source>
</evidence>
<dbReference type="InterPro" id="IPR038717">
    <property type="entry name" value="Tc1-like_DDE_dom"/>
</dbReference>
<protein>
    <recommendedName>
        <fullName evidence="1">Tc1-like transposase DDE domain-containing protein</fullName>
    </recommendedName>
</protein>
<reference evidence="2 3" key="1">
    <citation type="submission" date="2017-04" db="EMBL/GenBank/DDBJ databases">
        <title>Novel microbial lineages endemic to geothermal iron-oxide mats fill important gaps in the evolutionary history of Archaea.</title>
        <authorList>
            <person name="Jay Z.J."/>
            <person name="Beam J.P."/>
            <person name="Dlakic M."/>
            <person name="Rusch D.B."/>
            <person name="Kozubal M.A."/>
            <person name="Inskeep W.P."/>
        </authorList>
    </citation>
    <scope>NUCLEOTIDE SEQUENCE [LARGE SCALE GENOMIC DNA]</scope>
    <source>
        <strain evidence="2">OSP_D</strain>
    </source>
</reference>